<dbReference type="eggNOG" id="KOG0029">
    <property type="taxonomic scope" value="Eukaryota"/>
</dbReference>
<evidence type="ECO:0000256" key="2">
    <source>
        <dbReference type="ARBA" id="ARBA00023002"/>
    </source>
</evidence>
<dbReference type="GeneID" id="17358743"/>
<evidence type="ECO:0000259" key="4">
    <source>
        <dbReference type="Pfam" id="PF01593"/>
    </source>
</evidence>
<dbReference type="PRINTS" id="PR00420">
    <property type="entry name" value="RNGMNOXGNASE"/>
</dbReference>
<feature type="signal peptide" evidence="3">
    <location>
        <begin position="1"/>
        <end position="29"/>
    </location>
</feature>
<dbReference type="InterPro" id="IPR036188">
    <property type="entry name" value="FAD/NAD-bd_sf"/>
</dbReference>
<evidence type="ECO:0000313" key="5">
    <source>
        <dbReference type="EMBL" id="EFN59192.1"/>
    </source>
</evidence>
<dbReference type="EMBL" id="GL433836">
    <property type="protein sequence ID" value="EFN59192.1"/>
    <property type="molecule type" value="Genomic_DNA"/>
</dbReference>
<evidence type="ECO:0000313" key="6">
    <source>
        <dbReference type="Proteomes" id="UP000008141"/>
    </source>
</evidence>
<dbReference type="Gene3D" id="3.90.660.10">
    <property type="match status" value="1"/>
</dbReference>
<accession>E1Z597</accession>
<dbReference type="SUPFAM" id="SSF54373">
    <property type="entry name" value="FAD-linked reductases, C-terminal domain"/>
    <property type="match status" value="1"/>
</dbReference>
<keyword evidence="2" id="KW-0560">Oxidoreductase</keyword>
<protein>
    <recommendedName>
        <fullName evidence="4">Amine oxidase domain-containing protein</fullName>
    </recommendedName>
</protein>
<dbReference type="PANTHER" id="PTHR10742:SF386">
    <property type="entry name" value="LYSINE-SPECIFIC HISTONE DEMETHYLASE 1A"/>
    <property type="match status" value="1"/>
</dbReference>
<dbReference type="Pfam" id="PF01593">
    <property type="entry name" value="Amino_oxidase"/>
    <property type="match status" value="2"/>
</dbReference>
<dbReference type="KEGG" id="cvr:CHLNCDRAFT_50047"/>
<reference evidence="5 6" key="1">
    <citation type="journal article" date="2010" name="Plant Cell">
        <title>The Chlorella variabilis NC64A genome reveals adaptation to photosymbiosis, coevolution with viruses, and cryptic sex.</title>
        <authorList>
            <person name="Blanc G."/>
            <person name="Duncan G."/>
            <person name="Agarkova I."/>
            <person name="Borodovsky M."/>
            <person name="Gurnon J."/>
            <person name="Kuo A."/>
            <person name="Lindquist E."/>
            <person name="Lucas S."/>
            <person name="Pangilinan J."/>
            <person name="Polle J."/>
            <person name="Salamov A."/>
            <person name="Terry A."/>
            <person name="Yamada T."/>
            <person name="Dunigan D.D."/>
            <person name="Grigoriev I.V."/>
            <person name="Claverie J.M."/>
            <person name="Van Etten J.L."/>
        </authorList>
    </citation>
    <scope>NUCLEOTIDE SEQUENCE [LARGE SCALE GENOMIC DNA]</scope>
    <source>
        <strain evidence="5 6">NC64A</strain>
    </source>
</reference>
<feature type="domain" description="Amine oxidase" evidence="4">
    <location>
        <begin position="51"/>
        <end position="300"/>
    </location>
</feature>
<dbReference type="InterPro" id="IPR050281">
    <property type="entry name" value="Flavin_monoamine_oxidase"/>
</dbReference>
<sequence length="478" mass="50058">MATPCCWRFARLRLLLAALALAAAHTCLGRSLQQRPGAAGDYDVVVVGAGMAGIAAARTLAEAGLRVLVLEGRDRAGGRLASIQVLGGFVDAGAMWIHEGQPGNALYDLALGMGLAVSPQQNYNSLTIYSAANGTRASPLSYARTYRQLQTKLVPEIQRMRSTPGTADASLAAVYAAFLDQSSFTPSEVGQANSMWVVFAVWRHGYAYRATHGACTPSGSCSLQALLNGNATQLSTLRLGDAKSIPAVDVMISEGFNAVADVLKQGLDIQYGAVVTGIERGAEAVTVTTADGGAYGAEYAIGYGLLDKVMLVFNTTFWDAGSDFILREMPDLSGRFAVFLNYNKLFPGINALVAIHVADTAAALEQQSDAEVVGEGMAVLRQLYGAAVPDPIQVTVTRWAADPFSRGSYSFFAVGNPKSITAELEAPVGRLLFAGEATSDKPATVLGAYLSGLREAKRVLGLLGVDGGYASPAAEASI</sequence>
<dbReference type="InParanoid" id="E1Z597"/>
<name>E1Z597_CHLVA</name>
<evidence type="ECO:0000256" key="3">
    <source>
        <dbReference type="SAM" id="SignalP"/>
    </source>
</evidence>
<dbReference type="STRING" id="554065.E1Z597"/>
<dbReference type="AlphaFoldDB" id="E1Z597"/>
<dbReference type="RefSeq" id="XP_005851294.1">
    <property type="nucleotide sequence ID" value="XM_005851232.1"/>
</dbReference>
<dbReference type="PANTHER" id="PTHR10742">
    <property type="entry name" value="FLAVIN MONOAMINE OXIDASE"/>
    <property type="match status" value="1"/>
</dbReference>
<comment type="similarity">
    <text evidence="1">Belongs to the flavin monoamine oxidase family.</text>
</comment>
<proteinExistence type="inferred from homology"/>
<dbReference type="InterPro" id="IPR002937">
    <property type="entry name" value="Amino_oxidase"/>
</dbReference>
<keyword evidence="6" id="KW-1185">Reference proteome</keyword>
<dbReference type="Proteomes" id="UP000008141">
    <property type="component" value="Unassembled WGS sequence"/>
</dbReference>
<dbReference type="OMA" id="KMAHHAS"/>
<dbReference type="SUPFAM" id="SSF51905">
    <property type="entry name" value="FAD/NAD(P)-binding domain"/>
    <property type="match status" value="1"/>
</dbReference>
<dbReference type="OrthoDB" id="5046242at2759"/>
<gene>
    <name evidence="5" type="ORF">CHLNCDRAFT_50047</name>
</gene>
<dbReference type="GO" id="GO:0016491">
    <property type="term" value="F:oxidoreductase activity"/>
    <property type="evidence" value="ECO:0007669"/>
    <property type="project" value="UniProtKB-KW"/>
</dbReference>
<keyword evidence="3" id="KW-0732">Signal</keyword>
<feature type="domain" description="Amine oxidase" evidence="4">
    <location>
        <begin position="301"/>
        <end position="460"/>
    </location>
</feature>
<dbReference type="Gene3D" id="3.50.50.60">
    <property type="entry name" value="FAD/NAD(P)-binding domain"/>
    <property type="match status" value="2"/>
</dbReference>
<feature type="chain" id="PRO_5003155485" description="Amine oxidase domain-containing protein" evidence="3">
    <location>
        <begin position="30"/>
        <end position="478"/>
    </location>
</feature>
<organism evidence="6">
    <name type="scientific">Chlorella variabilis</name>
    <name type="common">Green alga</name>
    <dbReference type="NCBI Taxonomy" id="554065"/>
    <lineage>
        <taxon>Eukaryota</taxon>
        <taxon>Viridiplantae</taxon>
        <taxon>Chlorophyta</taxon>
        <taxon>core chlorophytes</taxon>
        <taxon>Trebouxiophyceae</taxon>
        <taxon>Chlorellales</taxon>
        <taxon>Chlorellaceae</taxon>
        <taxon>Chlorella clade</taxon>
        <taxon>Chlorella</taxon>
    </lineage>
</organism>
<evidence type="ECO:0000256" key="1">
    <source>
        <dbReference type="ARBA" id="ARBA00005995"/>
    </source>
</evidence>